<organism evidence="12 13">
    <name type="scientific">Sulfoacidibacillus thermotolerans</name>
    <name type="common">Acidibacillus sulfuroxidans</name>
    <dbReference type="NCBI Taxonomy" id="1765684"/>
    <lineage>
        <taxon>Bacteria</taxon>
        <taxon>Bacillati</taxon>
        <taxon>Bacillota</taxon>
        <taxon>Bacilli</taxon>
        <taxon>Bacillales</taxon>
        <taxon>Alicyclobacillaceae</taxon>
        <taxon>Sulfoacidibacillus</taxon>
    </lineage>
</organism>
<dbReference type="GO" id="GO:0004739">
    <property type="term" value="F:pyruvate dehydrogenase (acetyl-transferring) activity"/>
    <property type="evidence" value="ECO:0007669"/>
    <property type="project" value="UniProtKB-UniRule"/>
</dbReference>
<evidence type="ECO:0000256" key="7">
    <source>
        <dbReference type="ARBA" id="ARBA00023317"/>
    </source>
</evidence>
<dbReference type="PANTHER" id="PTHR43380">
    <property type="entry name" value="2-OXOISOVALERATE DEHYDROGENASE SUBUNIT ALPHA, MITOCHONDRIAL"/>
    <property type="match status" value="1"/>
</dbReference>
<dbReference type="InterPro" id="IPR001017">
    <property type="entry name" value="DH_E1"/>
</dbReference>
<evidence type="ECO:0000256" key="6">
    <source>
        <dbReference type="ARBA" id="ARBA00023052"/>
    </source>
</evidence>
<name>A0A2U3D7I1_SULT2</name>
<keyword evidence="5 10" id="KW-0560">Oxidoreductase</keyword>
<dbReference type="InterPro" id="IPR017596">
    <property type="entry name" value="PdhA/BkdA"/>
</dbReference>
<evidence type="ECO:0000256" key="9">
    <source>
        <dbReference type="ARBA" id="ARBA00051231"/>
    </source>
</evidence>
<gene>
    <name evidence="12" type="ORF">BM613_09665</name>
</gene>
<dbReference type="CDD" id="cd02000">
    <property type="entry name" value="TPP_E1_PDC_ADC_BCADC"/>
    <property type="match status" value="1"/>
</dbReference>
<comment type="caution">
    <text evidence="12">The sequence shown here is derived from an EMBL/GenBank/DDBJ whole genome shotgun (WGS) entry which is preliminary data.</text>
</comment>
<feature type="domain" description="Dehydrogenase E1 component" evidence="11">
    <location>
        <begin position="38"/>
        <end position="322"/>
    </location>
</feature>
<dbReference type="EMBL" id="MPDK01000016">
    <property type="protein sequence ID" value="PWI57244.1"/>
    <property type="molecule type" value="Genomic_DNA"/>
</dbReference>
<evidence type="ECO:0000256" key="10">
    <source>
        <dbReference type="RuleBase" id="RU366007"/>
    </source>
</evidence>
<evidence type="ECO:0000256" key="1">
    <source>
        <dbReference type="ARBA" id="ARBA00001964"/>
    </source>
</evidence>
<comment type="cofactor">
    <cofactor evidence="1 10">
        <name>thiamine diphosphate</name>
        <dbReference type="ChEBI" id="CHEBI:58937"/>
    </cofactor>
</comment>
<dbReference type="Gene3D" id="3.40.50.970">
    <property type="match status" value="1"/>
</dbReference>
<sequence>MTRVARRVREGIGMSVDSIRVSQKEPQVSTDMLQRMYELMWMMRQLDRRAVALQRQGRLGTYAPLEGQEAAQIGSALALRVQDFVFPSYREHAVAYVHGMPLKRILLYWNGRYDGAMPPEGVNLFPVSVPIATQIPHAAGAALAAKLRGLDQIAVTYFGDGATSEGDFHEAMNFAAVMELPLVFFCQNNGYAISLPSRKQTKVQRIAEKATAYGMEGVTVDGNDVIAVYLAMREAVAKAASGGGPTLIEAVTYRMGSHTTADDASRYRDASEVEMWKARDPILRAENALRERGAFSEEWVTQVRKHAEEIVTEAILDMQSEPPVTLDQLFDHVYRDMPKELAIQKQEALSRQAKGESVRG</sequence>
<comment type="function">
    <text evidence="8 10">The pyruvate dehydrogenase complex catalyzes the overall conversion of pyruvate to acetyl-CoA and CO(2). It contains multiple copies of three enzymatic components: pyruvate dehydrogenase (E1), dihydrolipoamide acetyltransferase (E2) and lipoamide dehydrogenase (E3).</text>
</comment>
<dbReference type="InterPro" id="IPR050771">
    <property type="entry name" value="Alpha-ketoacid_DH_E1_comp"/>
</dbReference>
<evidence type="ECO:0000313" key="13">
    <source>
        <dbReference type="Proteomes" id="UP000245380"/>
    </source>
</evidence>
<protein>
    <recommendedName>
        <fullName evidence="4 10">Pyruvate dehydrogenase E1 component subunit alpha</fullName>
        <ecNumber evidence="3 10">1.2.4.1</ecNumber>
    </recommendedName>
</protein>
<dbReference type="GO" id="GO:0009083">
    <property type="term" value="P:branched-chain amino acid catabolic process"/>
    <property type="evidence" value="ECO:0007669"/>
    <property type="project" value="TreeGrafter"/>
</dbReference>
<evidence type="ECO:0000259" key="11">
    <source>
        <dbReference type="Pfam" id="PF00676"/>
    </source>
</evidence>
<proteinExistence type="predicted"/>
<accession>A0A2U3D7I1</accession>
<evidence type="ECO:0000256" key="5">
    <source>
        <dbReference type="ARBA" id="ARBA00023002"/>
    </source>
</evidence>
<evidence type="ECO:0000256" key="4">
    <source>
        <dbReference type="ARBA" id="ARBA00014159"/>
    </source>
</evidence>
<keyword evidence="7 10" id="KW-0670">Pyruvate</keyword>
<evidence type="ECO:0000256" key="3">
    <source>
        <dbReference type="ARBA" id="ARBA00012281"/>
    </source>
</evidence>
<dbReference type="EC" id="1.2.4.1" evidence="3 10"/>
<dbReference type="PANTHER" id="PTHR43380:SF1">
    <property type="entry name" value="2-OXOISOVALERATE DEHYDROGENASE SUBUNIT ALPHA, MITOCHONDRIAL"/>
    <property type="match status" value="1"/>
</dbReference>
<dbReference type="InterPro" id="IPR029061">
    <property type="entry name" value="THDP-binding"/>
</dbReference>
<comment type="subunit">
    <text evidence="2 10">Heterodimer of an alpha and a beta chain.</text>
</comment>
<evidence type="ECO:0000256" key="8">
    <source>
        <dbReference type="ARBA" id="ARBA00025211"/>
    </source>
</evidence>
<evidence type="ECO:0000313" key="12">
    <source>
        <dbReference type="EMBL" id="PWI57244.1"/>
    </source>
</evidence>
<keyword evidence="6 10" id="KW-0786">Thiamine pyrophosphate</keyword>
<dbReference type="Proteomes" id="UP000245380">
    <property type="component" value="Unassembled WGS sequence"/>
</dbReference>
<dbReference type="AlphaFoldDB" id="A0A2U3D7I1"/>
<dbReference type="Pfam" id="PF00676">
    <property type="entry name" value="E1_dh"/>
    <property type="match status" value="1"/>
</dbReference>
<dbReference type="NCBIfam" id="TIGR03181">
    <property type="entry name" value="PDH_E1_alph_x"/>
    <property type="match status" value="1"/>
</dbReference>
<reference evidence="12 13" key="1">
    <citation type="submission" date="2016-11" db="EMBL/GenBank/DDBJ databases">
        <title>Comparative genomics of Acidibacillus ferroxidans species.</title>
        <authorList>
            <person name="Oliveira G."/>
            <person name="Nunes G."/>
            <person name="Oliveira R."/>
            <person name="Araujo F."/>
            <person name="Salim A."/>
            <person name="Scholte L."/>
            <person name="Morais D."/>
            <person name="Nancucheo I."/>
            <person name="Johnson D.B."/>
            <person name="Grail B."/>
            <person name="Bittencourt J."/>
            <person name="Valadares R."/>
        </authorList>
    </citation>
    <scope>NUCLEOTIDE SEQUENCE [LARGE SCALE GENOMIC DNA]</scope>
    <source>
        <strain evidence="12 13">Y002</strain>
    </source>
</reference>
<keyword evidence="13" id="KW-1185">Reference proteome</keyword>
<dbReference type="SUPFAM" id="SSF52518">
    <property type="entry name" value="Thiamin diphosphate-binding fold (THDP-binding)"/>
    <property type="match status" value="1"/>
</dbReference>
<evidence type="ECO:0000256" key="2">
    <source>
        <dbReference type="ARBA" id="ARBA00011870"/>
    </source>
</evidence>
<comment type="catalytic activity">
    <reaction evidence="9 10">
        <text>N(6)-[(R)-lipoyl]-L-lysyl-[protein] + pyruvate + H(+) = N(6)-[(R)-S(8)-acetyldihydrolipoyl]-L-lysyl-[protein] + CO2</text>
        <dbReference type="Rhea" id="RHEA:19189"/>
        <dbReference type="Rhea" id="RHEA-COMP:10474"/>
        <dbReference type="Rhea" id="RHEA-COMP:10478"/>
        <dbReference type="ChEBI" id="CHEBI:15361"/>
        <dbReference type="ChEBI" id="CHEBI:15378"/>
        <dbReference type="ChEBI" id="CHEBI:16526"/>
        <dbReference type="ChEBI" id="CHEBI:83099"/>
        <dbReference type="ChEBI" id="CHEBI:83111"/>
        <dbReference type="EC" id="1.2.4.1"/>
    </reaction>
</comment>